<proteinExistence type="predicted"/>
<accession>A0A843XV47</accession>
<feature type="non-terminal residue" evidence="1">
    <location>
        <position position="1"/>
    </location>
</feature>
<dbReference type="Proteomes" id="UP000652761">
    <property type="component" value="Unassembled WGS sequence"/>
</dbReference>
<keyword evidence="2" id="KW-1185">Reference proteome</keyword>
<sequence length="46" mass="5437">MVETDSERGNFTLKDEILEVDKYHWLAWRGLLPVLHSKPRFVTVLP</sequence>
<dbReference type="AlphaFoldDB" id="A0A843XV47"/>
<evidence type="ECO:0000313" key="2">
    <source>
        <dbReference type="Proteomes" id="UP000652761"/>
    </source>
</evidence>
<gene>
    <name evidence="1" type="ORF">Taro_056889</name>
</gene>
<protein>
    <submittedName>
        <fullName evidence="1">Uncharacterized protein</fullName>
    </submittedName>
</protein>
<comment type="caution">
    <text evidence="1">The sequence shown here is derived from an EMBL/GenBank/DDBJ whole genome shotgun (WGS) entry which is preliminary data.</text>
</comment>
<dbReference type="EMBL" id="NMUH01018131">
    <property type="protein sequence ID" value="MQM23819.1"/>
    <property type="molecule type" value="Genomic_DNA"/>
</dbReference>
<name>A0A843XV47_COLES</name>
<organism evidence="1 2">
    <name type="scientific">Colocasia esculenta</name>
    <name type="common">Wild taro</name>
    <name type="synonym">Arum esculentum</name>
    <dbReference type="NCBI Taxonomy" id="4460"/>
    <lineage>
        <taxon>Eukaryota</taxon>
        <taxon>Viridiplantae</taxon>
        <taxon>Streptophyta</taxon>
        <taxon>Embryophyta</taxon>
        <taxon>Tracheophyta</taxon>
        <taxon>Spermatophyta</taxon>
        <taxon>Magnoliopsida</taxon>
        <taxon>Liliopsida</taxon>
        <taxon>Araceae</taxon>
        <taxon>Aroideae</taxon>
        <taxon>Colocasieae</taxon>
        <taxon>Colocasia</taxon>
    </lineage>
</organism>
<reference evidence="1" key="1">
    <citation type="submission" date="2017-07" db="EMBL/GenBank/DDBJ databases">
        <title>Taro Niue Genome Assembly and Annotation.</title>
        <authorList>
            <person name="Atibalentja N."/>
            <person name="Keating K."/>
            <person name="Fields C.J."/>
        </authorList>
    </citation>
    <scope>NUCLEOTIDE SEQUENCE</scope>
    <source>
        <strain evidence="1">Niue_2</strain>
        <tissue evidence="1">Leaf</tissue>
    </source>
</reference>
<evidence type="ECO:0000313" key="1">
    <source>
        <dbReference type="EMBL" id="MQM23819.1"/>
    </source>
</evidence>